<dbReference type="RefSeq" id="WP_191624630.1">
    <property type="nucleotide sequence ID" value="NZ_CABVIH010000002.1"/>
</dbReference>
<evidence type="ECO:0000313" key="2">
    <source>
        <dbReference type="EMBL" id="VVO52918.1"/>
    </source>
</evidence>
<dbReference type="AlphaFoldDB" id="A0A5E7GMT2"/>
<proteinExistence type="predicted"/>
<sequence length="58" mass="6389">MNDDDDVKDTQAPTDDLTTDTEAVDETLTPSSPRAKEEATEELDEKIAEIERHVADGN</sequence>
<dbReference type="Proteomes" id="UP000375525">
    <property type="component" value="Unassembled WGS sequence"/>
</dbReference>
<reference evidence="2 3" key="1">
    <citation type="submission" date="2019-09" db="EMBL/GenBank/DDBJ databases">
        <authorList>
            <person name="Chandra G."/>
            <person name="Truman W A."/>
        </authorList>
    </citation>
    <scope>NUCLEOTIDE SEQUENCE [LARGE SCALE GENOMIC DNA]</scope>
    <source>
        <strain evidence="2">PS880</strain>
    </source>
</reference>
<gene>
    <name evidence="2" type="ORF">PS880_00392</name>
</gene>
<name>A0A5E7GMT2_PSEFL</name>
<protein>
    <submittedName>
        <fullName evidence="2">Uncharacterized protein</fullName>
    </submittedName>
</protein>
<dbReference type="EMBL" id="CABVIH010000002">
    <property type="protein sequence ID" value="VVO52918.1"/>
    <property type="molecule type" value="Genomic_DNA"/>
</dbReference>
<feature type="region of interest" description="Disordered" evidence="1">
    <location>
        <begin position="1"/>
        <end position="43"/>
    </location>
</feature>
<organism evidence="2 3">
    <name type="scientific">Pseudomonas fluorescens</name>
    <dbReference type="NCBI Taxonomy" id="294"/>
    <lineage>
        <taxon>Bacteria</taxon>
        <taxon>Pseudomonadati</taxon>
        <taxon>Pseudomonadota</taxon>
        <taxon>Gammaproteobacteria</taxon>
        <taxon>Pseudomonadales</taxon>
        <taxon>Pseudomonadaceae</taxon>
        <taxon>Pseudomonas</taxon>
    </lineage>
</organism>
<evidence type="ECO:0000256" key="1">
    <source>
        <dbReference type="SAM" id="MobiDB-lite"/>
    </source>
</evidence>
<accession>A0A5E7GMT2</accession>
<evidence type="ECO:0000313" key="3">
    <source>
        <dbReference type="Proteomes" id="UP000375525"/>
    </source>
</evidence>